<proteinExistence type="inferred from homology"/>
<dbReference type="Pfam" id="PF11987">
    <property type="entry name" value="IF-2"/>
    <property type="match status" value="1"/>
</dbReference>
<organism evidence="7 8">
    <name type="scientific">Candidatus Jorgensenbacteria bacterium GWA1_49_17</name>
    <dbReference type="NCBI Taxonomy" id="1798467"/>
    <lineage>
        <taxon>Bacteria</taxon>
        <taxon>Candidatus Joergenseniibacteriota</taxon>
    </lineage>
</organism>
<dbReference type="Pfam" id="PF22042">
    <property type="entry name" value="EF-G_D2"/>
    <property type="match status" value="1"/>
</dbReference>
<protein>
    <recommendedName>
        <fullName evidence="6">Tr-type G domain-containing protein</fullName>
    </recommendedName>
</protein>
<dbReference type="InterPro" id="IPR005225">
    <property type="entry name" value="Small_GTP-bd"/>
</dbReference>
<comment type="caution">
    <text evidence="7">The sequence shown here is derived from an EMBL/GenBank/DDBJ whole genome shotgun (WGS) entry which is preliminary data.</text>
</comment>
<dbReference type="InterPro" id="IPR015760">
    <property type="entry name" value="TIF_IF2"/>
</dbReference>
<dbReference type="InterPro" id="IPR036925">
    <property type="entry name" value="TIF_IF2_dom3_sf"/>
</dbReference>
<evidence type="ECO:0000313" key="8">
    <source>
        <dbReference type="Proteomes" id="UP000179368"/>
    </source>
</evidence>
<dbReference type="CDD" id="cd01887">
    <property type="entry name" value="IF2_eIF5B"/>
    <property type="match status" value="1"/>
</dbReference>
<dbReference type="PANTHER" id="PTHR43381:SF4">
    <property type="entry name" value="EUKARYOTIC TRANSLATION INITIATION FACTOR 5B"/>
    <property type="match status" value="1"/>
</dbReference>
<dbReference type="Gene3D" id="3.40.50.10050">
    <property type="entry name" value="Translation initiation factor IF- 2, domain 3"/>
    <property type="match status" value="1"/>
</dbReference>
<dbReference type="GO" id="GO:0003924">
    <property type="term" value="F:GTPase activity"/>
    <property type="evidence" value="ECO:0007669"/>
    <property type="project" value="InterPro"/>
</dbReference>
<comment type="similarity">
    <text evidence="1">Belongs to the TRAFAC class translation factor GTPase superfamily. Classic translation factor GTPase family. IF-2 subfamily.</text>
</comment>
<keyword evidence="2" id="KW-0396">Initiation factor</keyword>
<reference evidence="7 8" key="1">
    <citation type="journal article" date="2016" name="Nat. Commun.">
        <title>Thousands of microbial genomes shed light on interconnected biogeochemical processes in an aquifer system.</title>
        <authorList>
            <person name="Anantharaman K."/>
            <person name="Brown C.T."/>
            <person name="Hug L.A."/>
            <person name="Sharon I."/>
            <person name="Castelle C.J."/>
            <person name="Probst A.J."/>
            <person name="Thomas B.C."/>
            <person name="Singh A."/>
            <person name="Wilkins M.J."/>
            <person name="Karaoz U."/>
            <person name="Brodie E.L."/>
            <person name="Williams K.H."/>
            <person name="Hubbard S.S."/>
            <person name="Banfield J.F."/>
        </authorList>
    </citation>
    <scope>NUCLEOTIDE SEQUENCE [LARGE SCALE GENOMIC DNA]</scope>
</reference>
<dbReference type="SUPFAM" id="SSF52540">
    <property type="entry name" value="P-loop containing nucleoside triphosphate hydrolases"/>
    <property type="match status" value="1"/>
</dbReference>
<dbReference type="GO" id="GO:0005737">
    <property type="term" value="C:cytoplasm"/>
    <property type="evidence" value="ECO:0007669"/>
    <property type="project" value="TreeGrafter"/>
</dbReference>
<accession>A0A1F6BVP8</accession>
<dbReference type="AlphaFoldDB" id="A0A1F6BVP8"/>
<dbReference type="InterPro" id="IPR027417">
    <property type="entry name" value="P-loop_NTPase"/>
</dbReference>
<dbReference type="Gene3D" id="3.40.50.300">
    <property type="entry name" value="P-loop containing nucleotide triphosphate hydrolases"/>
    <property type="match status" value="1"/>
</dbReference>
<dbReference type="EMBL" id="MFKG01000003">
    <property type="protein sequence ID" value="OGG40898.1"/>
    <property type="molecule type" value="Genomic_DNA"/>
</dbReference>
<evidence type="ECO:0000256" key="3">
    <source>
        <dbReference type="ARBA" id="ARBA00022741"/>
    </source>
</evidence>
<evidence type="ECO:0000259" key="6">
    <source>
        <dbReference type="PROSITE" id="PS51722"/>
    </source>
</evidence>
<feature type="domain" description="Tr-type G" evidence="6">
    <location>
        <begin position="10"/>
        <end position="183"/>
    </location>
</feature>
<dbReference type="InterPro" id="IPR009000">
    <property type="entry name" value="Transl_B-barrel_sf"/>
</dbReference>
<dbReference type="NCBIfam" id="TIGR00231">
    <property type="entry name" value="small_GTP"/>
    <property type="match status" value="1"/>
</dbReference>
<evidence type="ECO:0000313" key="7">
    <source>
        <dbReference type="EMBL" id="OGG40898.1"/>
    </source>
</evidence>
<dbReference type="FunFam" id="3.40.50.300:FF:000019">
    <property type="entry name" value="Translation initiation factor IF-2"/>
    <property type="match status" value="1"/>
</dbReference>
<evidence type="ECO:0000256" key="2">
    <source>
        <dbReference type="ARBA" id="ARBA00022540"/>
    </source>
</evidence>
<dbReference type="Proteomes" id="UP000179368">
    <property type="component" value="Unassembled WGS sequence"/>
</dbReference>
<dbReference type="Pfam" id="PF00009">
    <property type="entry name" value="GTP_EFTU"/>
    <property type="match status" value="1"/>
</dbReference>
<evidence type="ECO:0000256" key="5">
    <source>
        <dbReference type="ARBA" id="ARBA00023134"/>
    </source>
</evidence>
<dbReference type="InterPro" id="IPR053905">
    <property type="entry name" value="EF-G-like_DII"/>
</dbReference>
<dbReference type="GO" id="GO:0003743">
    <property type="term" value="F:translation initiation factor activity"/>
    <property type="evidence" value="ECO:0007669"/>
    <property type="project" value="UniProtKB-KW"/>
</dbReference>
<dbReference type="InterPro" id="IPR000795">
    <property type="entry name" value="T_Tr_GTP-bd_dom"/>
</dbReference>
<dbReference type="PANTHER" id="PTHR43381">
    <property type="entry name" value="TRANSLATION INITIATION FACTOR IF-2-RELATED"/>
    <property type="match status" value="1"/>
</dbReference>
<name>A0A1F6BVP8_9BACT</name>
<dbReference type="GO" id="GO:0005525">
    <property type="term" value="F:GTP binding"/>
    <property type="evidence" value="ECO:0007669"/>
    <property type="project" value="UniProtKB-KW"/>
</dbReference>
<keyword evidence="5" id="KW-0342">GTP-binding</keyword>
<dbReference type="PROSITE" id="PS51722">
    <property type="entry name" value="G_TR_2"/>
    <property type="match status" value="1"/>
</dbReference>
<keyword evidence="4" id="KW-0648">Protein biosynthesis</keyword>
<evidence type="ECO:0000256" key="4">
    <source>
        <dbReference type="ARBA" id="ARBA00022917"/>
    </source>
</evidence>
<dbReference type="FunFam" id="3.40.50.10050:FF:000001">
    <property type="entry name" value="Translation initiation factor IF-2"/>
    <property type="match status" value="1"/>
</dbReference>
<dbReference type="InterPro" id="IPR023115">
    <property type="entry name" value="TIF_IF2_dom3"/>
</dbReference>
<dbReference type="SUPFAM" id="SSF52156">
    <property type="entry name" value="Initiation factor IF2/eIF5b, domain 3"/>
    <property type="match status" value="1"/>
</dbReference>
<sequence length="495" mass="53112">MSSERTQQLKRPPIVVVMGHVDHGKTALLDHIRKTNVAEGEAGGITQSIGAYEIVYAGEKITFIDTPGHEAFSKMRERGAKIADIAILVVAADEGVKPQTEDALKYIRKEGMPYLVAINKIDKRNADIERTKQGLDKAGVPLEGMGGNVSAQLVSAKTGEGVKELLDLILLAAELENFTCNPESPAKGIILTVRPDSQRGLTVGVIVTDGTLKKSGEIHTPSASGKIKILEDFRGNEISELIPSAPAIILGFQNAPEIGEEFSANLEAITKKAAVGRNSRQKTDSERMGLKVILKANETGSLEALSHIIEKTVGVENINIIDKSPGDIHESDIKLAGSTGAIILGFRVKTDKVAENTAKMQDLIIMTSDIIYDLEKNLREYLDKKTGTEKATIEVLATFGKLKNGRQVVGGRVAVGPVRNREKFEVVEGDAVIGNGKIVNLQSGKKDVQLAEEGIEVGLLAETSTEIKTGHRLVFFARGESASGGKQPKCDLSAN</sequence>
<dbReference type="SUPFAM" id="SSF50447">
    <property type="entry name" value="Translation proteins"/>
    <property type="match status" value="2"/>
</dbReference>
<gene>
    <name evidence="7" type="ORF">A2116_01200</name>
</gene>
<evidence type="ECO:0000256" key="1">
    <source>
        <dbReference type="ARBA" id="ARBA00007733"/>
    </source>
</evidence>
<dbReference type="Gene3D" id="2.40.30.10">
    <property type="entry name" value="Translation factors"/>
    <property type="match status" value="2"/>
</dbReference>
<keyword evidence="3" id="KW-0547">Nucleotide-binding</keyword>